<comment type="caution">
    <text evidence="1">The sequence shown here is derived from an EMBL/GenBank/DDBJ whole genome shotgun (WGS) entry which is preliminary data.</text>
</comment>
<proteinExistence type="predicted"/>
<name>A0A5D0CQ82_9BACL</name>
<dbReference type="PROSITE" id="PS52050">
    <property type="entry name" value="WYL"/>
    <property type="match status" value="1"/>
</dbReference>
<gene>
    <name evidence="1" type="ORF">FRY98_19395</name>
</gene>
<dbReference type="OrthoDB" id="2858389at2"/>
<sequence>MNPFEKIFNYQVISRLDDSGTFMVTAHERAWLKKMLKHPAAEEAFTPETRQKLQGLLQSIEELSTSDYLTEKAKSAEKQVYHPLLRILRRHIVERSGIRISFQVKRGRVQPDRSGLAYKLEYSMVKREWYLLWYDLRRHALMSTRLSKLISIAPEPLDPAAADQVYEEIARTLDSRKTETVLEVVREYHKELSRILYAFSCFEKTVEYDEEQGTYRLRVCVLGDEVEYLLSKIRFLGKRVRILEGDYLKRRMLEASTKALERYGDEVSPNADEVELSS</sequence>
<dbReference type="EMBL" id="VSDO01000004">
    <property type="protein sequence ID" value="TYA11325.1"/>
    <property type="molecule type" value="Genomic_DNA"/>
</dbReference>
<reference evidence="1 2" key="1">
    <citation type="submission" date="2019-08" db="EMBL/GenBank/DDBJ databases">
        <title>Genome sequencing of Paenibacillus faecis DSM 23593(T).</title>
        <authorList>
            <person name="Kook J.-K."/>
            <person name="Park S.-N."/>
            <person name="Lim Y.K."/>
        </authorList>
    </citation>
    <scope>NUCLEOTIDE SEQUENCE [LARGE SCALE GENOMIC DNA]</scope>
    <source>
        <strain evidence="1 2">DSM 23593</strain>
    </source>
</reference>
<dbReference type="AlphaFoldDB" id="A0A5D0CQ82"/>
<accession>A0A5D0CQ82</accession>
<organism evidence="1 2">
    <name type="scientific">Paenibacillus faecis</name>
    <dbReference type="NCBI Taxonomy" id="862114"/>
    <lineage>
        <taxon>Bacteria</taxon>
        <taxon>Bacillati</taxon>
        <taxon>Bacillota</taxon>
        <taxon>Bacilli</taxon>
        <taxon>Bacillales</taxon>
        <taxon>Paenibacillaceae</taxon>
        <taxon>Paenibacillus</taxon>
    </lineage>
</organism>
<protein>
    <submittedName>
        <fullName evidence="1">WYL domain-containing protein</fullName>
    </submittedName>
</protein>
<dbReference type="RefSeq" id="WP_148455046.1">
    <property type="nucleotide sequence ID" value="NZ_VSDO01000004.1"/>
</dbReference>
<dbReference type="Proteomes" id="UP000325218">
    <property type="component" value="Unassembled WGS sequence"/>
</dbReference>
<keyword evidence="2" id="KW-1185">Reference proteome</keyword>
<evidence type="ECO:0000313" key="1">
    <source>
        <dbReference type="EMBL" id="TYA11325.1"/>
    </source>
</evidence>
<evidence type="ECO:0000313" key="2">
    <source>
        <dbReference type="Proteomes" id="UP000325218"/>
    </source>
</evidence>